<organism evidence="1 2">
    <name type="scientific">Erythranthe guttata</name>
    <name type="common">Yellow monkey flower</name>
    <name type="synonym">Mimulus guttatus</name>
    <dbReference type="NCBI Taxonomy" id="4155"/>
    <lineage>
        <taxon>Eukaryota</taxon>
        <taxon>Viridiplantae</taxon>
        <taxon>Streptophyta</taxon>
        <taxon>Embryophyta</taxon>
        <taxon>Tracheophyta</taxon>
        <taxon>Spermatophyta</taxon>
        <taxon>Magnoliopsida</taxon>
        <taxon>eudicotyledons</taxon>
        <taxon>Gunneridae</taxon>
        <taxon>Pentapetalae</taxon>
        <taxon>asterids</taxon>
        <taxon>lamiids</taxon>
        <taxon>Lamiales</taxon>
        <taxon>Phrymaceae</taxon>
        <taxon>Erythranthe</taxon>
    </lineage>
</organism>
<protein>
    <submittedName>
        <fullName evidence="1">Uncharacterized protein</fullName>
    </submittedName>
</protein>
<gene>
    <name evidence="1" type="ORF">MIMGU_mgv1a017395mg</name>
</gene>
<accession>A0A022Q7X6</accession>
<reference evidence="1 2" key="1">
    <citation type="journal article" date="2013" name="Proc. Natl. Acad. Sci. U.S.A.">
        <title>Fine-scale variation in meiotic recombination in Mimulus inferred from population shotgun sequencing.</title>
        <authorList>
            <person name="Hellsten U."/>
            <person name="Wright K.M."/>
            <person name="Jenkins J."/>
            <person name="Shu S."/>
            <person name="Yuan Y."/>
            <person name="Wessler S.R."/>
            <person name="Schmutz J."/>
            <person name="Willis J.H."/>
            <person name="Rokhsar D.S."/>
        </authorList>
    </citation>
    <scope>NUCLEOTIDE SEQUENCE [LARGE SCALE GENOMIC DNA]</scope>
    <source>
        <strain evidence="2">cv. DUN x IM62</strain>
    </source>
</reference>
<evidence type="ECO:0000313" key="2">
    <source>
        <dbReference type="Proteomes" id="UP000030748"/>
    </source>
</evidence>
<name>A0A022Q7X6_ERYGU</name>
<dbReference type="EMBL" id="KI632197">
    <property type="protein sequence ID" value="EYU22640.1"/>
    <property type="molecule type" value="Genomic_DNA"/>
</dbReference>
<evidence type="ECO:0000313" key="1">
    <source>
        <dbReference type="EMBL" id="EYU22640.1"/>
    </source>
</evidence>
<dbReference type="AlphaFoldDB" id="A0A022Q7X6"/>
<sequence length="77" mass="8958">MTYCAQGGGYRYQEHEPYSPANKEINKLIHQTGLVRILKGRCNNTATMPQMAKTIHQYQLPLYSFIFGLTFETFHFI</sequence>
<keyword evidence="2" id="KW-1185">Reference proteome</keyword>
<proteinExistence type="predicted"/>
<dbReference type="Proteomes" id="UP000030748">
    <property type="component" value="Unassembled WGS sequence"/>
</dbReference>